<evidence type="ECO:0000256" key="2">
    <source>
        <dbReference type="ARBA" id="ARBA00022679"/>
    </source>
</evidence>
<dbReference type="InterPro" id="IPR043502">
    <property type="entry name" value="DNA/RNA_pol_sf"/>
</dbReference>
<accession>A0A8H7CC10</accession>
<evidence type="ECO:0000256" key="3">
    <source>
        <dbReference type="ARBA" id="ARBA00022695"/>
    </source>
</evidence>
<feature type="region of interest" description="Disordered" evidence="8">
    <location>
        <begin position="769"/>
        <end position="805"/>
    </location>
</feature>
<dbReference type="Pfam" id="PF08284">
    <property type="entry name" value="RVP_2"/>
    <property type="match status" value="1"/>
</dbReference>
<evidence type="ECO:0000256" key="5">
    <source>
        <dbReference type="ARBA" id="ARBA00022759"/>
    </source>
</evidence>
<dbReference type="InterPro" id="IPR050951">
    <property type="entry name" value="Retrovirus_Pol_polyprotein"/>
</dbReference>
<dbReference type="InterPro" id="IPR041373">
    <property type="entry name" value="RT_RNaseH"/>
</dbReference>
<keyword evidence="3" id="KW-0548">Nucleotidyltransferase</keyword>
<evidence type="ECO:0000259" key="9">
    <source>
        <dbReference type="Pfam" id="PF00078"/>
    </source>
</evidence>
<gene>
    <name evidence="11" type="ORF">Agabi119p4_6768</name>
</gene>
<dbReference type="SUPFAM" id="SSF50630">
    <property type="entry name" value="Acid proteases"/>
    <property type="match status" value="1"/>
</dbReference>
<evidence type="ECO:0000259" key="10">
    <source>
        <dbReference type="Pfam" id="PF17917"/>
    </source>
</evidence>
<dbReference type="PANTHER" id="PTHR37984:SF5">
    <property type="entry name" value="PROTEIN NYNRIN-LIKE"/>
    <property type="match status" value="1"/>
</dbReference>
<dbReference type="CDD" id="cd09274">
    <property type="entry name" value="RNase_HI_RT_Ty3"/>
    <property type="match status" value="1"/>
</dbReference>
<dbReference type="Proteomes" id="UP000629468">
    <property type="component" value="Unassembled WGS sequence"/>
</dbReference>
<evidence type="ECO:0000256" key="7">
    <source>
        <dbReference type="ARBA" id="ARBA00022918"/>
    </source>
</evidence>
<dbReference type="InterPro" id="IPR043128">
    <property type="entry name" value="Rev_trsase/Diguanyl_cyclase"/>
</dbReference>
<evidence type="ECO:0000256" key="1">
    <source>
        <dbReference type="ARBA" id="ARBA00012493"/>
    </source>
</evidence>
<organism evidence="11 12">
    <name type="scientific">Agaricus bisporus var. burnettii</name>
    <dbReference type="NCBI Taxonomy" id="192524"/>
    <lineage>
        <taxon>Eukaryota</taxon>
        <taxon>Fungi</taxon>
        <taxon>Dikarya</taxon>
        <taxon>Basidiomycota</taxon>
        <taxon>Agaricomycotina</taxon>
        <taxon>Agaricomycetes</taxon>
        <taxon>Agaricomycetidae</taxon>
        <taxon>Agaricales</taxon>
        <taxon>Agaricineae</taxon>
        <taxon>Agaricaceae</taxon>
        <taxon>Agaricus</taxon>
    </lineage>
</organism>
<dbReference type="GO" id="GO:0003964">
    <property type="term" value="F:RNA-directed DNA polymerase activity"/>
    <property type="evidence" value="ECO:0007669"/>
    <property type="project" value="UniProtKB-KW"/>
</dbReference>
<dbReference type="SUPFAM" id="SSF56672">
    <property type="entry name" value="DNA/RNA polymerases"/>
    <property type="match status" value="1"/>
</dbReference>
<feature type="compositionally biased region" description="Basic and acidic residues" evidence="8">
    <location>
        <begin position="374"/>
        <end position="396"/>
    </location>
</feature>
<dbReference type="EC" id="2.7.7.49" evidence="1"/>
<dbReference type="GO" id="GO:0004519">
    <property type="term" value="F:endonuclease activity"/>
    <property type="evidence" value="ECO:0007669"/>
    <property type="project" value="UniProtKB-KW"/>
</dbReference>
<feature type="domain" description="Reverse transcriptase" evidence="9">
    <location>
        <begin position="1290"/>
        <end position="1450"/>
    </location>
</feature>
<dbReference type="FunFam" id="3.30.70.270:FF:000003">
    <property type="entry name" value="Transposon Ty3-G Gag-Pol polyprotein"/>
    <property type="match status" value="1"/>
</dbReference>
<dbReference type="Gene3D" id="2.40.70.10">
    <property type="entry name" value="Acid Proteases"/>
    <property type="match status" value="1"/>
</dbReference>
<proteinExistence type="predicted"/>
<feature type="compositionally biased region" description="Basic and acidic residues" evidence="8">
    <location>
        <begin position="783"/>
        <end position="798"/>
    </location>
</feature>
<dbReference type="InterPro" id="IPR021109">
    <property type="entry name" value="Peptidase_aspartic_dom_sf"/>
</dbReference>
<feature type="region of interest" description="Disordered" evidence="8">
    <location>
        <begin position="1025"/>
        <end position="1053"/>
    </location>
</feature>
<evidence type="ECO:0000313" key="12">
    <source>
        <dbReference type="Proteomes" id="UP000629468"/>
    </source>
</evidence>
<feature type="domain" description="Reverse transcriptase RNase H-like" evidence="10">
    <location>
        <begin position="1544"/>
        <end position="1644"/>
    </location>
</feature>
<dbReference type="CDD" id="cd01647">
    <property type="entry name" value="RT_LTR"/>
    <property type="match status" value="1"/>
</dbReference>
<keyword evidence="5" id="KW-0255">Endonuclease</keyword>
<dbReference type="PANTHER" id="PTHR37984">
    <property type="entry name" value="PROTEIN CBG26694"/>
    <property type="match status" value="1"/>
</dbReference>
<dbReference type="InterPro" id="IPR000477">
    <property type="entry name" value="RT_dom"/>
</dbReference>
<comment type="caution">
    <text evidence="11">The sequence shown here is derived from an EMBL/GenBank/DDBJ whole genome shotgun (WGS) entry which is preliminary data.</text>
</comment>
<name>A0A8H7CC10_AGABI</name>
<evidence type="ECO:0000256" key="8">
    <source>
        <dbReference type="SAM" id="MobiDB-lite"/>
    </source>
</evidence>
<feature type="region of interest" description="Disordered" evidence="8">
    <location>
        <begin position="296"/>
        <end position="396"/>
    </location>
</feature>
<keyword evidence="2" id="KW-0808">Transferase</keyword>
<keyword evidence="4" id="KW-0540">Nuclease</keyword>
<feature type="compositionally biased region" description="Polar residues" evidence="8">
    <location>
        <begin position="648"/>
        <end position="670"/>
    </location>
</feature>
<keyword evidence="7" id="KW-0695">RNA-directed DNA polymerase</keyword>
<sequence length="1685" mass="192288">MPTAPTVGESSSHVTGSGRHKPGVAPQTSSSAPAPSGVGPSPGGQHAVHQEIDQNESVGAPTDLTDRLKGEMSLDEKIDMIFTAHEVHDEIRRSELRLYTEECVTEVIGPSDSMSDGAIESVILATLRKLVTRYLSVRADKHPRSSTPLNEVYQSLATKGFRSYLKKTRNSETIHNYTPKGTIWEDDDAAVFLDDDESEFVVEADESIAMRELFAPRENNENAEAFNKRLDAQEKLLRRLNKDKSPFGLKPVRPRQSDERHSVKFEEVETLLRPPSSSIYNPADDVARRNKAIRERASAQRLRNQDMRERGWSSVEDQGIRFDNGRPYEAQELEDDDGRRLSTKQKGKKVDRGNDNRISWQDLVGNIGDDEEDIPRQRRPENPGRRMGYDDEHHPEEGWGNMHRQRRGHSIVNPIPPSVDPLGVNQTMRHYHNGMHDKLSAILREYLSQPFRFPEGYKPSNQKLPSDRSIEPYKGSERYGELEDFVTTLSINMSLKGLGGSEVATDRLRIFTLQYYLTGEAKKYYDRQVVSVNRTKYDWTFESVIHAFYDRFVMSTSMHDAREGLKRIRYQSRTGIQGFYDAIMDKAQCMTVHPDDYSLIETFLEGLPEDMRKELFLNQGLMPEMSKLEDFLSFALAYERDTNYRRPPQQSLRNATPRPNTSPRFTTERNNAAPRDHNAGQSKPSGPTYGRSRNCQPERRSTPNASNDRPRNQGSSGPRPQNKGGPSGSTPSIKCYSCGGNHYANVCPNKNKRSFVRAAHTVIGDSASIREVNSDDEDVIEDSSVKSERTESEYHPSDSEDEEIETEVIESDYTDNDDFLALIMDGENMEVLSDYKSDNEETDDIESSVDTNSSVMAMTEVGKEPKAVRFRKVTLKKGKDKIMRPQLPLGQKQCLASMINVKGIEAWTLWDSGSTTSGMSPSFANVAGIRVNELVDPHILQLGTVGSRSTVNFGTEVDLEISGKIYPTYLDVANFDRYDMILGTPFMHKHGELLDFEKSSVIVDGCPIPAEDIVGDADSRIRRHQTTDKYGQHHVKIGDRGTNEPRSNGDKNDKQRWLSLQNINEKENVSETQPDSIRVEVGSRNDRIVGEDKKPHLKDSPTIRAIYDWFYDPRMPEEWNAMACHSATMTTIVEPSFENTGFKPSNLTDEIAYEPMTTGYGQDRLNQMGVVKWKSDRVRSTAVEKKNSQLTKLVNKEKRETITMEDLPRLRETWFTKYDFLMNGAPDVLPPFREVNHEINLIDESKRYQYRLPKCPHLLRSEFHLKLNRYIAAKWWEPQSVSQAAPLMCIPKKDGRLRTVIDCRQRNDNTVKDVTPLPDQEVIGEDVARMPYRSKIDLADAYEQVRVWTEDVHKTAFSTISGTYISNIMQQGDCNAPATFQRLMTTVFRDDIGIHVHVYLDDIFVFAQMIKEHEDALARVFGRLAEHKLFVKASKVELYAERIDCLGHMIDDEGIHPDHDKLERIRAWRVPCNYNDVQKFVGLVNYVSNFLPDVTAYTGPLMSITQNGTPFHWRPLHERCFEMVKRICHKTPVIRPIDPRSGVPIWVICDASKTGVGSMYGQGPSWMDCRPAGFMSKKFSSAQQNYAVHELETLSILEALQKWEDKLIGYEINIITDHKALEFFNSQVNLSSRQRRWLEYLSRYKYSITYIKGEYNKVADCLSRYYESDLPGEKHHPSEYVQADV</sequence>
<dbReference type="GO" id="GO:0016787">
    <property type="term" value="F:hydrolase activity"/>
    <property type="evidence" value="ECO:0007669"/>
    <property type="project" value="UniProtKB-KW"/>
</dbReference>
<feature type="compositionally biased region" description="Low complexity" evidence="8">
    <location>
        <begin position="29"/>
        <end position="39"/>
    </location>
</feature>
<feature type="region of interest" description="Disordered" evidence="8">
    <location>
        <begin position="243"/>
        <end position="262"/>
    </location>
</feature>
<feature type="compositionally biased region" description="Basic and acidic residues" evidence="8">
    <location>
        <begin position="296"/>
        <end position="311"/>
    </location>
</feature>
<feature type="region of interest" description="Disordered" evidence="8">
    <location>
        <begin position="1"/>
        <end position="64"/>
    </location>
</feature>
<feature type="region of interest" description="Disordered" evidence="8">
    <location>
        <begin position="642"/>
        <end position="730"/>
    </location>
</feature>
<dbReference type="Gene3D" id="3.30.70.270">
    <property type="match status" value="2"/>
</dbReference>
<protein>
    <recommendedName>
        <fullName evidence="1">RNA-directed DNA polymerase</fullName>
        <ecNumber evidence="1">2.7.7.49</ecNumber>
    </recommendedName>
</protein>
<evidence type="ECO:0000256" key="4">
    <source>
        <dbReference type="ARBA" id="ARBA00022722"/>
    </source>
</evidence>
<feature type="compositionally biased region" description="Polar residues" evidence="8">
    <location>
        <begin position="702"/>
        <end position="719"/>
    </location>
</feature>
<evidence type="ECO:0000256" key="6">
    <source>
        <dbReference type="ARBA" id="ARBA00022801"/>
    </source>
</evidence>
<dbReference type="CDD" id="cd00303">
    <property type="entry name" value="retropepsin_like"/>
    <property type="match status" value="1"/>
</dbReference>
<feature type="compositionally biased region" description="Polar residues" evidence="8">
    <location>
        <begin position="679"/>
        <end position="695"/>
    </location>
</feature>
<evidence type="ECO:0000313" key="11">
    <source>
        <dbReference type="EMBL" id="KAF7770794.1"/>
    </source>
</evidence>
<keyword evidence="6" id="KW-0378">Hydrolase</keyword>
<dbReference type="EMBL" id="JABXXO010000009">
    <property type="protein sequence ID" value="KAF7770794.1"/>
    <property type="molecule type" value="Genomic_DNA"/>
</dbReference>
<dbReference type="Pfam" id="PF00078">
    <property type="entry name" value="RVT_1"/>
    <property type="match status" value="1"/>
</dbReference>
<reference evidence="11 12" key="1">
    <citation type="journal article" name="Sci. Rep.">
        <title>Telomere-to-telomere assembled and centromere annotated genomes of the two main subspecies of the button mushroom Agaricus bisporus reveal especially polymorphic chromosome ends.</title>
        <authorList>
            <person name="Sonnenberg A.S.M."/>
            <person name="Sedaghat-Telgerd N."/>
            <person name="Lavrijssen B."/>
            <person name="Ohm R.A."/>
            <person name="Hendrickx P.M."/>
            <person name="Scholtmeijer K."/>
            <person name="Baars J.J.P."/>
            <person name="van Peer A."/>
        </authorList>
    </citation>
    <scope>NUCLEOTIDE SEQUENCE [LARGE SCALE GENOMIC DNA]</scope>
    <source>
        <strain evidence="11 12">H119_p4</strain>
    </source>
</reference>
<dbReference type="Pfam" id="PF17917">
    <property type="entry name" value="RT_RNaseH"/>
    <property type="match status" value="1"/>
</dbReference>
<dbReference type="Gene3D" id="3.10.10.10">
    <property type="entry name" value="HIV Type 1 Reverse Transcriptase, subunit A, domain 1"/>
    <property type="match status" value="1"/>
</dbReference>